<comment type="caution">
    <text evidence="2">The sequence shown here is derived from an EMBL/GenBank/DDBJ whole genome shotgun (WGS) entry which is preliminary data.</text>
</comment>
<reference evidence="2 3" key="1">
    <citation type="submission" date="2019-09" db="EMBL/GenBank/DDBJ databases">
        <title>Genome sequence of Adhaeribacter sp. M2.</title>
        <authorList>
            <person name="Srinivasan S."/>
        </authorList>
    </citation>
    <scope>NUCLEOTIDE SEQUENCE [LARGE SCALE GENOMIC DNA]</scope>
    <source>
        <strain evidence="2 3">M2</strain>
    </source>
</reference>
<keyword evidence="3" id="KW-1185">Reference proteome</keyword>
<accession>A0A5N1J2F0</accession>
<feature type="region of interest" description="Disordered" evidence="1">
    <location>
        <begin position="1"/>
        <end position="86"/>
    </location>
</feature>
<gene>
    <name evidence="2" type="ORF">F0P94_04555</name>
</gene>
<protein>
    <submittedName>
        <fullName evidence="2">Uncharacterized protein</fullName>
    </submittedName>
</protein>
<dbReference type="Proteomes" id="UP000326570">
    <property type="component" value="Unassembled WGS sequence"/>
</dbReference>
<dbReference type="EMBL" id="VTWT01000002">
    <property type="protein sequence ID" value="KAA9340702.1"/>
    <property type="molecule type" value="Genomic_DNA"/>
</dbReference>
<dbReference type="RefSeq" id="WP_150902629.1">
    <property type="nucleotide sequence ID" value="NZ_VTWT01000002.1"/>
</dbReference>
<evidence type="ECO:0000313" key="2">
    <source>
        <dbReference type="EMBL" id="KAA9340702.1"/>
    </source>
</evidence>
<evidence type="ECO:0000256" key="1">
    <source>
        <dbReference type="SAM" id="MobiDB-lite"/>
    </source>
</evidence>
<sequence>MNSEYQDQRPLTPEEQDAEFQRQEAIRIANQETSGEATPPDISPTGVRRGGSPTSDENFDGTRAANPSRSLEDRDTNDGDANNEND</sequence>
<name>A0A5N1J2F0_9BACT</name>
<organism evidence="2 3">
    <name type="scientific">Adhaeribacter soli</name>
    <dbReference type="NCBI Taxonomy" id="2607655"/>
    <lineage>
        <taxon>Bacteria</taxon>
        <taxon>Pseudomonadati</taxon>
        <taxon>Bacteroidota</taxon>
        <taxon>Cytophagia</taxon>
        <taxon>Cytophagales</taxon>
        <taxon>Hymenobacteraceae</taxon>
        <taxon>Adhaeribacter</taxon>
    </lineage>
</organism>
<evidence type="ECO:0000313" key="3">
    <source>
        <dbReference type="Proteomes" id="UP000326570"/>
    </source>
</evidence>
<proteinExistence type="predicted"/>
<dbReference type="AlphaFoldDB" id="A0A5N1J2F0"/>